<protein>
    <submittedName>
        <fullName evidence="8">Transposon Tn552 DNA-invertase bin3</fullName>
    </submittedName>
</protein>
<dbReference type="GO" id="GO:0003677">
    <property type="term" value="F:DNA binding"/>
    <property type="evidence" value="ECO:0007669"/>
    <property type="project" value="UniProtKB-KW"/>
</dbReference>
<evidence type="ECO:0000259" key="7">
    <source>
        <dbReference type="PROSITE" id="PS51736"/>
    </source>
</evidence>
<name>A0A9W4L761_9BACI</name>
<dbReference type="InterPro" id="IPR050639">
    <property type="entry name" value="SSR_resolvase"/>
</dbReference>
<evidence type="ECO:0000256" key="3">
    <source>
        <dbReference type="ARBA" id="ARBA00023125"/>
    </source>
</evidence>
<dbReference type="InterPro" id="IPR006118">
    <property type="entry name" value="Recombinase_CS"/>
</dbReference>
<dbReference type="EMBL" id="CAKKMG010000151">
    <property type="protein sequence ID" value="CAH0313848.1"/>
    <property type="molecule type" value="Genomic_DNA"/>
</dbReference>
<sequence>MEVRKFGYIRVSSKDQNEGRQLQAMKDKGLDERDIFMDKQSGKNFDREQYQLLKRMIRKGDVLYIHSLDRFGRNKEEILQEWNDITKNIQADIVVIDMPLLDTTQFKDSLGTFIADLVLQILSWMAEEERDRIRKRQREGIDVALQNGVPFGRPKATVTEEFKEVYDLWKAGEMTAVKAMAELGVKKTTFYKLVKENEKDIKKVSLSLYRRNLLKKEPAIPRYFASLWMIPILGE</sequence>
<dbReference type="SMART" id="SM00857">
    <property type="entry name" value="Resolvase"/>
    <property type="match status" value="1"/>
</dbReference>
<dbReference type="SUPFAM" id="SSF53041">
    <property type="entry name" value="Resolvase-like"/>
    <property type="match status" value="1"/>
</dbReference>
<keyword evidence="2" id="KW-0229">DNA integration</keyword>
<dbReference type="CDD" id="cd03768">
    <property type="entry name" value="SR_ResInv"/>
    <property type="match status" value="1"/>
</dbReference>
<feature type="active site" description="O-(5'-phospho-DNA)-serine intermediate" evidence="5 6">
    <location>
        <position position="12"/>
    </location>
</feature>
<evidence type="ECO:0000256" key="6">
    <source>
        <dbReference type="PROSITE-ProRule" id="PRU10137"/>
    </source>
</evidence>
<evidence type="ECO:0000256" key="5">
    <source>
        <dbReference type="PIRSR" id="PIRSR606118-50"/>
    </source>
</evidence>
<evidence type="ECO:0000256" key="1">
    <source>
        <dbReference type="ARBA" id="ARBA00009913"/>
    </source>
</evidence>
<dbReference type="InterPro" id="IPR036162">
    <property type="entry name" value="Resolvase-like_N_sf"/>
</dbReference>
<dbReference type="InterPro" id="IPR006119">
    <property type="entry name" value="Resolv_N"/>
</dbReference>
<comment type="caution">
    <text evidence="8">The sequence shown here is derived from an EMBL/GenBank/DDBJ whole genome shotgun (WGS) entry which is preliminary data.</text>
</comment>
<accession>A0A9W4L761</accession>
<dbReference type="RefSeq" id="WP_230304167.1">
    <property type="nucleotide sequence ID" value="NZ_CAKKMG010000151.1"/>
</dbReference>
<dbReference type="AlphaFoldDB" id="A0A9W4L761"/>
<gene>
    <name evidence="8" type="primary">bin3</name>
    <name evidence="8" type="ORF">SRABI133_05052</name>
</gene>
<dbReference type="PROSITE" id="PS51736">
    <property type="entry name" value="RECOMBINASES_3"/>
    <property type="match status" value="1"/>
</dbReference>
<reference evidence="8" key="1">
    <citation type="submission" date="2021-11" db="EMBL/GenBank/DDBJ databases">
        <authorList>
            <person name="Bulgarelli D."/>
        </authorList>
    </citation>
    <scope>NUCLEOTIDE SEQUENCE</scope>
    <source>
        <strain evidence="8">Bi133</strain>
    </source>
</reference>
<proteinExistence type="inferred from homology"/>
<evidence type="ECO:0000313" key="8">
    <source>
        <dbReference type="EMBL" id="CAH0313848.1"/>
    </source>
</evidence>
<feature type="domain" description="Resolvase/invertase-type recombinase catalytic" evidence="7">
    <location>
        <begin position="4"/>
        <end position="148"/>
    </location>
</feature>
<dbReference type="Pfam" id="PF00239">
    <property type="entry name" value="Resolvase"/>
    <property type="match status" value="1"/>
</dbReference>
<keyword evidence="3" id="KW-0238">DNA-binding</keyword>
<evidence type="ECO:0000313" key="9">
    <source>
        <dbReference type="Proteomes" id="UP000789326"/>
    </source>
</evidence>
<evidence type="ECO:0000256" key="4">
    <source>
        <dbReference type="ARBA" id="ARBA00023172"/>
    </source>
</evidence>
<keyword evidence="4" id="KW-0233">DNA recombination</keyword>
<comment type="similarity">
    <text evidence="1">Belongs to the site-specific recombinase resolvase family.</text>
</comment>
<dbReference type="GO" id="GO:0015074">
    <property type="term" value="P:DNA integration"/>
    <property type="evidence" value="ECO:0007669"/>
    <property type="project" value="UniProtKB-KW"/>
</dbReference>
<dbReference type="Proteomes" id="UP000789326">
    <property type="component" value="Unassembled WGS sequence"/>
</dbReference>
<dbReference type="PANTHER" id="PTHR30461">
    <property type="entry name" value="DNA-INVERTASE FROM LAMBDOID PROPHAGE"/>
    <property type="match status" value="1"/>
</dbReference>
<dbReference type="PANTHER" id="PTHR30461:SF26">
    <property type="entry name" value="RESOLVASE HOMOLOG YNEB"/>
    <property type="match status" value="1"/>
</dbReference>
<organism evidence="8 9">
    <name type="scientific">Peribacillus simplex</name>
    <dbReference type="NCBI Taxonomy" id="1478"/>
    <lineage>
        <taxon>Bacteria</taxon>
        <taxon>Bacillati</taxon>
        <taxon>Bacillota</taxon>
        <taxon>Bacilli</taxon>
        <taxon>Bacillales</taxon>
        <taxon>Bacillaceae</taxon>
        <taxon>Peribacillus</taxon>
    </lineage>
</organism>
<evidence type="ECO:0000256" key="2">
    <source>
        <dbReference type="ARBA" id="ARBA00022908"/>
    </source>
</evidence>
<dbReference type="PROSITE" id="PS00397">
    <property type="entry name" value="RECOMBINASES_1"/>
    <property type="match status" value="1"/>
</dbReference>
<dbReference type="GO" id="GO:0000150">
    <property type="term" value="F:DNA strand exchange activity"/>
    <property type="evidence" value="ECO:0007669"/>
    <property type="project" value="InterPro"/>
</dbReference>
<dbReference type="Gene3D" id="3.40.50.1390">
    <property type="entry name" value="Resolvase, N-terminal catalytic domain"/>
    <property type="match status" value="1"/>
</dbReference>